<gene>
    <name evidence="2" type="ORF">BRADI_2g57473v3</name>
</gene>
<dbReference type="Gramene" id="PNT73358">
    <property type="protein sequence ID" value="PNT73358"/>
    <property type="gene ID" value="BRADI_2g57473v3"/>
</dbReference>
<dbReference type="InParanoid" id="A0A2K2DGF3"/>
<feature type="compositionally biased region" description="Polar residues" evidence="1">
    <location>
        <begin position="1"/>
        <end position="10"/>
    </location>
</feature>
<dbReference type="Proteomes" id="UP000008810">
    <property type="component" value="Chromosome 2"/>
</dbReference>
<dbReference type="EnsemblPlants" id="PNT73358">
    <property type="protein sequence ID" value="PNT73358"/>
    <property type="gene ID" value="BRADI_2g57473v3"/>
</dbReference>
<evidence type="ECO:0000313" key="3">
    <source>
        <dbReference type="EnsemblPlants" id="PNT73358"/>
    </source>
</evidence>
<sequence length="92" mass="9611">MSTTASSDFSFPTLGARKKSSTSRPSPSPCSSSRFAPARAAAASSSAPPPPADQGLAKTKSEVNLEESHNTSTKQNVWANLHGIRPALMLLQ</sequence>
<feature type="compositionally biased region" description="Basic and acidic residues" evidence="1">
    <location>
        <begin position="59"/>
        <end position="69"/>
    </location>
</feature>
<organism evidence="2">
    <name type="scientific">Brachypodium distachyon</name>
    <name type="common">Purple false brome</name>
    <name type="synonym">Trachynia distachya</name>
    <dbReference type="NCBI Taxonomy" id="15368"/>
    <lineage>
        <taxon>Eukaryota</taxon>
        <taxon>Viridiplantae</taxon>
        <taxon>Streptophyta</taxon>
        <taxon>Embryophyta</taxon>
        <taxon>Tracheophyta</taxon>
        <taxon>Spermatophyta</taxon>
        <taxon>Magnoliopsida</taxon>
        <taxon>Liliopsida</taxon>
        <taxon>Poales</taxon>
        <taxon>Poaceae</taxon>
        <taxon>BOP clade</taxon>
        <taxon>Pooideae</taxon>
        <taxon>Stipodae</taxon>
        <taxon>Brachypodieae</taxon>
        <taxon>Brachypodium</taxon>
    </lineage>
</organism>
<reference evidence="2 3" key="1">
    <citation type="journal article" date="2010" name="Nature">
        <title>Genome sequencing and analysis of the model grass Brachypodium distachyon.</title>
        <authorList>
            <consortium name="International Brachypodium Initiative"/>
        </authorList>
    </citation>
    <scope>NUCLEOTIDE SEQUENCE [LARGE SCALE GENOMIC DNA]</scope>
    <source>
        <strain evidence="2 3">Bd21</strain>
    </source>
</reference>
<feature type="region of interest" description="Disordered" evidence="1">
    <location>
        <begin position="1"/>
        <end position="74"/>
    </location>
</feature>
<reference evidence="3" key="3">
    <citation type="submission" date="2018-08" db="UniProtKB">
        <authorList>
            <consortium name="EnsemblPlants"/>
        </authorList>
    </citation>
    <scope>IDENTIFICATION</scope>
    <source>
        <strain evidence="3">cv. Bd21</strain>
    </source>
</reference>
<evidence type="ECO:0000313" key="2">
    <source>
        <dbReference type="EMBL" id="PNT73358.1"/>
    </source>
</evidence>
<name>A0A2K2DGF3_BRADI</name>
<evidence type="ECO:0000313" key="4">
    <source>
        <dbReference type="Proteomes" id="UP000008810"/>
    </source>
</evidence>
<proteinExistence type="predicted"/>
<feature type="compositionally biased region" description="Low complexity" evidence="1">
    <location>
        <begin position="22"/>
        <end position="46"/>
    </location>
</feature>
<dbReference type="EMBL" id="CM000881">
    <property type="protein sequence ID" value="PNT73358.1"/>
    <property type="molecule type" value="Genomic_DNA"/>
</dbReference>
<reference evidence="2" key="2">
    <citation type="submission" date="2017-06" db="EMBL/GenBank/DDBJ databases">
        <title>WGS assembly of Brachypodium distachyon.</title>
        <authorList>
            <consortium name="The International Brachypodium Initiative"/>
            <person name="Lucas S."/>
            <person name="Harmon-Smith M."/>
            <person name="Lail K."/>
            <person name="Tice H."/>
            <person name="Grimwood J."/>
            <person name="Bruce D."/>
            <person name="Barry K."/>
            <person name="Shu S."/>
            <person name="Lindquist E."/>
            <person name="Wang M."/>
            <person name="Pitluck S."/>
            <person name="Vogel J.P."/>
            <person name="Garvin D.F."/>
            <person name="Mockler T.C."/>
            <person name="Schmutz J."/>
            <person name="Rokhsar D."/>
            <person name="Bevan M.W."/>
        </authorList>
    </citation>
    <scope>NUCLEOTIDE SEQUENCE</scope>
    <source>
        <strain evidence="2">Bd21</strain>
    </source>
</reference>
<protein>
    <submittedName>
        <fullName evidence="2 3">Uncharacterized protein</fullName>
    </submittedName>
</protein>
<keyword evidence="4" id="KW-1185">Reference proteome</keyword>
<accession>A0A2K2DGF3</accession>
<dbReference type="AlphaFoldDB" id="A0A2K2DGF3"/>
<evidence type="ECO:0000256" key="1">
    <source>
        <dbReference type="SAM" id="MobiDB-lite"/>
    </source>
</evidence>